<accession>A0A1G4KIP4</accession>
<evidence type="ECO:0000256" key="4">
    <source>
        <dbReference type="ARBA" id="ARBA00022884"/>
    </source>
</evidence>
<evidence type="ECO:0000256" key="1">
    <source>
        <dbReference type="ARBA" id="ARBA00003119"/>
    </source>
</evidence>
<reference evidence="11" key="1">
    <citation type="submission" date="2016-03" db="EMBL/GenBank/DDBJ databases">
        <authorList>
            <person name="Devillers Hugo."/>
        </authorList>
    </citation>
    <scope>NUCLEOTIDE SEQUENCE [LARGE SCALE GENOMIC DNA]</scope>
</reference>
<dbReference type="CDD" id="cd12410">
    <property type="entry name" value="RRM2_RRT5"/>
    <property type="match status" value="1"/>
</dbReference>
<dbReference type="AlphaFoldDB" id="A0A1G4KIP4"/>
<dbReference type="InterPro" id="IPR034244">
    <property type="entry name" value="Rrt5_RRM1"/>
</dbReference>
<dbReference type="InterPro" id="IPR012677">
    <property type="entry name" value="Nucleotide-bd_a/b_plait_sf"/>
</dbReference>
<dbReference type="InterPro" id="IPR050374">
    <property type="entry name" value="RRT5_SRSF_SR"/>
</dbReference>
<dbReference type="PANTHER" id="PTHR23003:SF54">
    <property type="entry name" value="REGULATOR OF RDNA TRANSCRIPTION PROTEIN 5"/>
    <property type="match status" value="1"/>
</dbReference>
<keyword evidence="5" id="KW-0805">Transcription regulation</keyword>
<dbReference type="PANTHER" id="PTHR23003">
    <property type="entry name" value="RNA RECOGNITION MOTIF RRM DOMAIN CONTAINING PROTEIN"/>
    <property type="match status" value="1"/>
</dbReference>
<dbReference type="GO" id="GO:0005634">
    <property type="term" value="C:nucleus"/>
    <property type="evidence" value="ECO:0007669"/>
    <property type="project" value="TreeGrafter"/>
</dbReference>
<feature type="region of interest" description="Disordered" evidence="8">
    <location>
        <begin position="282"/>
        <end position="312"/>
    </location>
</feature>
<dbReference type="Pfam" id="PF00076">
    <property type="entry name" value="RRM_1"/>
    <property type="match status" value="1"/>
</dbReference>
<dbReference type="PROSITE" id="PS50102">
    <property type="entry name" value="RRM"/>
    <property type="match status" value="1"/>
</dbReference>
<dbReference type="SUPFAM" id="SSF54928">
    <property type="entry name" value="RNA-binding domain, RBD"/>
    <property type="match status" value="2"/>
</dbReference>
<sequence>MTTEVMARRASAELNVSPETTASGGVKRIYISNLDFDTNEEDLKQFLQEFNVLTVLIPSQTVRGFRNSSVRPLGIGYADFATAEDAQNAVKNLNGQKLHDRALKMKMYAPFVAKRKERRPSKKQNSTSVSLGVNRSDPVMADTTAQEPVAAEAQEPVDTTVEATAPLPEAPKTNSEPVSDDTLYCAYLPSNVTDVELREFFADYDPQDIYVYRSSVSRHRIHLYRRFTAALVTLGAPNSLENAISQLSKQKLMGKKITLKPARLSKMQEVKKAAAKKMELEQAQMRKQSIADDAQPIAENQELETTEAAPAS</sequence>
<evidence type="ECO:0000256" key="6">
    <source>
        <dbReference type="ARBA" id="ARBA00023163"/>
    </source>
</evidence>
<evidence type="ECO:0000256" key="3">
    <source>
        <dbReference type="ARBA" id="ARBA00015811"/>
    </source>
</evidence>
<gene>
    <name evidence="10" type="ORF">LAME_0H18008G</name>
</gene>
<evidence type="ECO:0000256" key="2">
    <source>
        <dbReference type="ARBA" id="ARBA00006567"/>
    </source>
</evidence>
<dbReference type="OrthoDB" id="439808at2759"/>
<dbReference type="GO" id="GO:0003729">
    <property type="term" value="F:mRNA binding"/>
    <property type="evidence" value="ECO:0007669"/>
    <property type="project" value="TreeGrafter"/>
</dbReference>
<dbReference type="InterPro" id="IPR034247">
    <property type="entry name" value="Rrt5_RRM2"/>
</dbReference>
<dbReference type="InterPro" id="IPR000504">
    <property type="entry name" value="RRM_dom"/>
</dbReference>
<evidence type="ECO:0000256" key="5">
    <source>
        <dbReference type="ARBA" id="ARBA00023015"/>
    </source>
</evidence>
<evidence type="ECO:0000259" key="9">
    <source>
        <dbReference type="PROSITE" id="PS50102"/>
    </source>
</evidence>
<evidence type="ECO:0000313" key="11">
    <source>
        <dbReference type="Proteomes" id="UP000191144"/>
    </source>
</evidence>
<dbReference type="EMBL" id="LT598480">
    <property type="protein sequence ID" value="SCV04384.1"/>
    <property type="molecule type" value="Genomic_DNA"/>
</dbReference>
<dbReference type="InterPro" id="IPR035979">
    <property type="entry name" value="RBD_domain_sf"/>
</dbReference>
<keyword evidence="6" id="KW-0804">Transcription</keyword>
<keyword evidence="11" id="KW-1185">Reference proteome</keyword>
<feature type="domain" description="RRM" evidence="9">
    <location>
        <begin position="27"/>
        <end position="110"/>
    </location>
</feature>
<name>A0A1G4KIP4_9SACH</name>
<protein>
    <recommendedName>
        <fullName evidence="3">Regulator of rDNA transcription protein 5</fullName>
    </recommendedName>
</protein>
<dbReference type="Proteomes" id="UP000191144">
    <property type="component" value="Chromosome H"/>
</dbReference>
<dbReference type="GO" id="GO:1990904">
    <property type="term" value="C:ribonucleoprotein complex"/>
    <property type="evidence" value="ECO:0007669"/>
    <property type="project" value="TreeGrafter"/>
</dbReference>
<comment type="function">
    <text evidence="1">May be involved in the modulation of rDNA transcription.</text>
</comment>
<feature type="region of interest" description="Disordered" evidence="8">
    <location>
        <begin position="114"/>
        <end position="141"/>
    </location>
</feature>
<dbReference type="Pfam" id="PF13893">
    <property type="entry name" value="RRM_5"/>
    <property type="match status" value="1"/>
</dbReference>
<dbReference type="CDD" id="cd12409">
    <property type="entry name" value="RRM1_RRT5"/>
    <property type="match status" value="1"/>
</dbReference>
<evidence type="ECO:0000256" key="8">
    <source>
        <dbReference type="SAM" id="MobiDB-lite"/>
    </source>
</evidence>
<keyword evidence="4 7" id="KW-0694">RNA-binding</keyword>
<evidence type="ECO:0000313" key="10">
    <source>
        <dbReference type="EMBL" id="SCV04384.1"/>
    </source>
</evidence>
<comment type="similarity">
    <text evidence="2">Belongs to the RRT5 family.</text>
</comment>
<dbReference type="GO" id="GO:0005737">
    <property type="term" value="C:cytoplasm"/>
    <property type="evidence" value="ECO:0007669"/>
    <property type="project" value="TreeGrafter"/>
</dbReference>
<dbReference type="SMART" id="SM00360">
    <property type="entry name" value="RRM"/>
    <property type="match status" value="2"/>
</dbReference>
<proteinExistence type="inferred from homology"/>
<organism evidence="10 11">
    <name type="scientific">Lachancea meyersii CBS 8951</name>
    <dbReference type="NCBI Taxonomy" id="1266667"/>
    <lineage>
        <taxon>Eukaryota</taxon>
        <taxon>Fungi</taxon>
        <taxon>Dikarya</taxon>
        <taxon>Ascomycota</taxon>
        <taxon>Saccharomycotina</taxon>
        <taxon>Saccharomycetes</taxon>
        <taxon>Saccharomycetales</taxon>
        <taxon>Saccharomycetaceae</taxon>
        <taxon>Lachancea</taxon>
    </lineage>
</organism>
<feature type="compositionally biased region" description="Polar residues" evidence="8">
    <location>
        <begin position="123"/>
        <end position="133"/>
    </location>
</feature>
<dbReference type="Gene3D" id="3.30.70.330">
    <property type="match status" value="2"/>
</dbReference>
<evidence type="ECO:0000256" key="7">
    <source>
        <dbReference type="PROSITE-ProRule" id="PRU00176"/>
    </source>
</evidence>